<name>A0A4C2A1C5_EUMVA</name>
<feature type="compositionally biased region" description="Basic residues" evidence="1">
    <location>
        <begin position="35"/>
        <end position="47"/>
    </location>
</feature>
<gene>
    <name evidence="2" type="ORF">EVAR_66441_1</name>
</gene>
<protein>
    <submittedName>
        <fullName evidence="2">Uncharacterized protein</fullName>
    </submittedName>
</protein>
<sequence length="108" mass="12297">MEREVTNSARANARRARLELLNSRAVFDFGARGMSSHRNRPSKRPRPFKSSVRRLCASDAGYAIERDSNHRLNGVTGITERRERTSSRRSWERRVTVRGARAAVTTLA</sequence>
<proteinExistence type="predicted"/>
<keyword evidence="3" id="KW-1185">Reference proteome</keyword>
<dbReference type="EMBL" id="BGZK01002453">
    <property type="protein sequence ID" value="GBP94050.1"/>
    <property type="molecule type" value="Genomic_DNA"/>
</dbReference>
<reference evidence="2 3" key="1">
    <citation type="journal article" date="2019" name="Commun. Biol.">
        <title>The bagworm genome reveals a unique fibroin gene that provides high tensile strength.</title>
        <authorList>
            <person name="Kono N."/>
            <person name="Nakamura H."/>
            <person name="Ohtoshi R."/>
            <person name="Tomita M."/>
            <person name="Numata K."/>
            <person name="Arakawa K."/>
        </authorList>
    </citation>
    <scope>NUCLEOTIDE SEQUENCE [LARGE SCALE GENOMIC DNA]</scope>
</reference>
<organism evidence="2 3">
    <name type="scientific">Eumeta variegata</name>
    <name type="common">Bagworm moth</name>
    <name type="synonym">Eumeta japonica</name>
    <dbReference type="NCBI Taxonomy" id="151549"/>
    <lineage>
        <taxon>Eukaryota</taxon>
        <taxon>Metazoa</taxon>
        <taxon>Ecdysozoa</taxon>
        <taxon>Arthropoda</taxon>
        <taxon>Hexapoda</taxon>
        <taxon>Insecta</taxon>
        <taxon>Pterygota</taxon>
        <taxon>Neoptera</taxon>
        <taxon>Endopterygota</taxon>
        <taxon>Lepidoptera</taxon>
        <taxon>Glossata</taxon>
        <taxon>Ditrysia</taxon>
        <taxon>Tineoidea</taxon>
        <taxon>Psychidae</taxon>
        <taxon>Oiketicinae</taxon>
        <taxon>Eumeta</taxon>
    </lineage>
</organism>
<feature type="region of interest" description="Disordered" evidence="1">
    <location>
        <begin position="32"/>
        <end position="52"/>
    </location>
</feature>
<evidence type="ECO:0000313" key="2">
    <source>
        <dbReference type="EMBL" id="GBP94050.1"/>
    </source>
</evidence>
<dbReference type="Proteomes" id="UP000299102">
    <property type="component" value="Unassembled WGS sequence"/>
</dbReference>
<accession>A0A4C2A1C5</accession>
<evidence type="ECO:0000256" key="1">
    <source>
        <dbReference type="SAM" id="MobiDB-lite"/>
    </source>
</evidence>
<dbReference type="AlphaFoldDB" id="A0A4C2A1C5"/>
<evidence type="ECO:0000313" key="3">
    <source>
        <dbReference type="Proteomes" id="UP000299102"/>
    </source>
</evidence>
<comment type="caution">
    <text evidence="2">The sequence shown here is derived from an EMBL/GenBank/DDBJ whole genome shotgun (WGS) entry which is preliminary data.</text>
</comment>